<feature type="compositionally biased region" description="Polar residues" evidence="1">
    <location>
        <begin position="441"/>
        <end position="458"/>
    </location>
</feature>
<protein>
    <submittedName>
        <fullName evidence="4">Uncharacterized protein</fullName>
    </submittedName>
</protein>
<dbReference type="EMBL" id="JBAHYK010000455">
    <property type="protein sequence ID" value="KAL0573842.1"/>
    <property type="molecule type" value="Genomic_DNA"/>
</dbReference>
<keyword evidence="2" id="KW-0812">Transmembrane</keyword>
<feature type="region of interest" description="Disordered" evidence="1">
    <location>
        <begin position="182"/>
        <end position="208"/>
    </location>
</feature>
<evidence type="ECO:0000313" key="5">
    <source>
        <dbReference type="Proteomes" id="UP001465976"/>
    </source>
</evidence>
<keyword evidence="2" id="KW-1133">Transmembrane helix</keyword>
<dbReference type="Proteomes" id="UP001465976">
    <property type="component" value="Unassembled WGS sequence"/>
</dbReference>
<evidence type="ECO:0000256" key="1">
    <source>
        <dbReference type="SAM" id="MobiDB-lite"/>
    </source>
</evidence>
<evidence type="ECO:0000256" key="2">
    <source>
        <dbReference type="SAM" id="Phobius"/>
    </source>
</evidence>
<keyword evidence="2" id="KW-0472">Membrane</keyword>
<feature type="compositionally biased region" description="Basic and acidic residues" evidence="1">
    <location>
        <begin position="422"/>
        <end position="440"/>
    </location>
</feature>
<comment type="caution">
    <text evidence="4">The sequence shown here is derived from an EMBL/GenBank/DDBJ whole genome shotgun (WGS) entry which is preliminary data.</text>
</comment>
<gene>
    <name evidence="4" type="ORF">V5O48_008106</name>
</gene>
<keyword evidence="5" id="KW-1185">Reference proteome</keyword>
<feature type="signal peptide" evidence="3">
    <location>
        <begin position="1"/>
        <end position="19"/>
    </location>
</feature>
<accession>A0ABR3FET2</accession>
<name>A0ABR3FET2_9AGAR</name>
<proteinExistence type="predicted"/>
<feature type="region of interest" description="Disordered" evidence="1">
    <location>
        <begin position="353"/>
        <end position="517"/>
    </location>
</feature>
<feature type="compositionally biased region" description="Basic and acidic residues" evidence="1">
    <location>
        <begin position="506"/>
        <end position="517"/>
    </location>
</feature>
<keyword evidence="3" id="KW-0732">Signal</keyword>
<organism evidence="4 5">
    <name type="scientific">Marasmius crinis-equi</name>
    <dbReference type="NCBI Taxonomy" id="585013"/>
    <lineage>
        <taxon>Eukaryota</taxon>
        <taxon>Fungi</taxon>
        <taxon>Dikarya</taxon>
        <taxon>Basidiomycota</taxon>
        <taxon>Agaricomycotina</taxon>
        <taxon>Agaricomycetes</taxon>
        <taxon>Agaricomycetidae</taxon>
        <taxon>Agaricales</taxon>
        <taxon>Marasmiineae</taxon>
        <taxon>Marasmiaceae</taxon>
        <taxon>Marasmius</taxon>
    </lineage>
</organism>
<feature type="chain" id="PRO_5045914279" evidence="3">
    <location>
        <begin position="20"/>
        <end position="517"/>
    </location>
</feature>
<feature type="compositionally biased region" description="Polar residues" evidence="1">
    <location>
        <begin position="353"/>
        <end position="365"/>
    </location>
</feature>
<evidence type="ECO:0000313" key="4">
    <source>
        <dbReference type="EMBL" id="KAL0573842.1"/>
    </source>
</evidence>
<feature type="transmembrane region" description="Helical" evidence="2">
    <location>
        <begin position="211"/>
        <end position="233"/>
    </location>
</feature>
<evidence type="ECO:0000256" key="3">
    <source>
        <dbReference type="SAM" id="SignalP"/>
    </source>
</evidence>
<reference evidence="4 5" key="1">
    <citation type="submission" date="2024-02" db="EMBL/GenBank/DDBJ databases">
        <title>A draft genome for the cacao thread blight pathogen Marasmius crinis-equi.</title>
        <authorList>
            <person name="Cohen S.P."/>
            <person name="Baruah I.K."/>
            <person name="Amoako-Attah I."/>
            <person name="Bukari Y."/>
            <person name="Meinhardt L.W."/>
            <person name="Bailey B.A."/>
        </authorList>
    </citation>
    <scope>NUCLEOTIDE SEQUENCE [LARGE SCALE GENOMIC DNA]</scope>
    <source>
        <strain evidence="4 5">GH-76</strain>
    </source>
</reference>
<sequence>MLPPVTAVVVLGLSTLSQATSLQIRASVQSSATCDSKFSWMNNKQNLSPCFLAAALTGPCLQGDFNISPLQPNSHYDPPTQSKGTATRCLCSWAAYNLYSACTACQNEVGILPWPSFRQDCPDNFISKDTLVFLLFQDVHLLTLGLDTGHQISRSQGIILSLSIPEPIDQRFDVNQARNISEQQRADLTGQPASSATASSDDKKSKTPTGAIVGGVVGGLAAVIGAVLAFWLIRRKRAPKFKGVQELDPGYHRQSLSEAQMGHKSVPNHSVSYTGSIYPTSASPPPETTGSPTVYTHNESMQSFSQFGAASAYTTPHSVPPSRYVQSPAPTMLTTVQNPAPEDIIQPFIFNQSQSQPSDSHSNGPTAPPRKGDLVVLNGNQRIAGPAVNRDESEDEDGPTSPNPPAYTQYPAASETSSVAAARREQRGHGHRPPQDRNGHSTDTLQTSVSSPSPWTSFGSGGVDSSMASSTVPFGIAAGEFGQMHTSTPPRPPMHQQATSSRRSILGRDEDDHVEVA</sequence>